<proteinExistence type="predicted"/>
<organism evidence="2">
    <name type="scientific">marine sediment metagenome</name>
    <dbReference type="NCBI Taxonomy" id="412755"/>
    <lineage>
        <taxon>unclassified sequences</taxon>
        <taxon>metagenomes</taxon>
        <taxon>ecological metagenomes</taxon>
    </lineage>
</organism>
<protein>
    <submittedName>
        <fullName evidence="2">Uncharacterized protein</fullName>
    </submittedName>
</protein>
<keyword evidence="1" id="KW-1133">Transmembrane helix</keyword>
<evidence type="ECO:0000256" key="1">
    <source>
        <dbReference type="SAM" id="Phobius"/>
    </source>
</evidence>
<reference evidence="2" key="1">
    <citation type="journal article" date="2015" name="Nature">
        <title>Complex archaea that bridge the gap between prokaryotes and eukaryotes.</title>
        <authorList>
            <person name="Spang A."/>
            <person name="Saw J.H."/>
            <person name="Jorgensen S.L."/>
            <person name="Zaremba-Niedzwiedzka K."/>
            <person name="Martijn J."/>
            <person name="Lind A.E."/>
            <person name="van Eijk R."/>
            <person name="Schleper C."/>
            <person name="Guy L."/>
            <person name="Ettema T.J."/>
        </authorList>
    </citation>
    <scope>NUCLEOTIDE SEQUENCE</scope>
</reference>
<dbReference type="AlphaFoldDB" id="A0A0F8XHB0"/>
<sequence>MNKSCWNKINKVVTNVLTAEYFVMRLSLLMFVTYPFLKIGHAMPVGQDGSERGALSMVVARSMAGSTGDGDG</sequence>
<accession>A0A0F8XHB0</accession>
<gene>
    <name evidence="2" type="ORF">LCGC14_2945460</name>
</gene>
<keyword evidence="1" id="KW-0472">Membrane</keyword>
<keyword evidence="1" id="KW-0812">Transmembrane</keyword>
<dbReference type="EMBL" id="LAZR01059202">
    <property type="protein sequence ID" value="KKK68298.1"/>
    <property type="molecule type" value="Genomic_DNA"/>
</dbReference>
<comment type="caution">
    <text evidence="2">The sequence shown here is derived from an EMBL/GenBank/DDBJ whole genome shotgun (WGS) entry which is preliminary data.</text>
</comment>
<evidence type="ECO:0000313" key="2">
    <source>
        <dbReference type="EMBL" id="KKK68298.1"/>
    </source>
</evidence>
<name>A0A0F8XHB0_9ZZZZ</name>
<feature type="transmembrane region" description="Helical" evidence="1">
    <location>
        <begin position="12"/>
        <end position="37"/>
    </location>
</feature>